<dbReference type="EMBL" id="JACCHS010000141">
    <property type="protein sequence ID" value="NYT47386.1"/>
    <property type="molecule type" value="Genomic_DNA"/>
</dbReference>
<gene>
    <name evidence="1" type="ORF">H0A75_07265</name>
</gene>
<protein>
    <submittedName>
        <fullName evidence="1">Uncharacterized protein</fullName>
    </submittedName>
</protein>
<dbReference type="Proteomes" id="UP000537890">
    <property type="component" value="Unassembled WGS sequence"/>
</dbReference>
<organism evidence="1 2">
    <name type="scientific">Candidatus Methanofishera endochildressiae</name>
    <dbReference type="NCBI Taxonomy" id="2738884"/>
    <lineage>
        <taxon>Bacteria</taxon>
        <taxon>Pseudomonadati</taxon>
        <taxon>Pseudomonadota</taxon>
        <taxon>Gammaproteobacteria</taxon>
        <taxon>Candidatus Methanofishera</taxon>
    </lineage>
</organism>
<evidence type="ECO:0000313" key="2">
    <source>
        <dbReference type="Proteomes" id="UP000537890"/>
    </source>
</evidence>
<comment type="caution">
    <text evidence="1">The sequence shown here is derived from an EMBL/GenBank/DDBJ whole genome shotgun (WGS) entry which is preliminary data.</text>
</comment>
<accession>A0A7Z0MPA7</accession>
<name>A0A7Z0MPA7_9GAMM</name>
<dbReference type="AlphaFoldDB" id="A0A7Z0MPA7"/>
<proteinExistence type="predicted"/>
<reference evidence="1 2" key="1">
    <citation type="submission" date="2020-05" db="EMBL/GenBank/DDBJ databases">
        <title>Horizontal transmission and recombination maintain forever young bacterial symbiont genomes.</title>
        <authorList>
            <person name="Russell S.L."/>
            <person name="Pepper-Tunick E."/>
            <person name="Svedberg J."/>
            <person name="Byrne A."/>
            <person name="Ruelas Castillo J."/>
            <person name="Vollmers C."/>
            <person name="Beinart R.A."/>
            <person name="Corbett-Detig R."/>
        </authorList>
    </citation>
    <scope>NUCLEOTIDE SEQUENCE [LARGE SCALE GENOMIC DNA]</scope>
    <source>
        <strain evidence="1">4727-3</strain>
    </source>
</reference>
<evidence type="ECO:0000313" key="1">
    <source>
        <dbReference type="EMBL" id="NYT47386.1"/>
    </source>
</evidence>
<sequence length="91" mass="10397">MSIETCENELLTYFSAHKTRYKNPALYTFTQVFFNPDQRDKTTLVDAEAIKLKLIEQGDTIENAGALGDNFKVLFLLQMTSFTLGYLFSNT</sequence>